<dbReference type="Pfam" id="PF22564">
    <property type="entry name" value="HAAS"/>
    <property type="match status" value="1"/>
</dbReference>
<keyword evidence="1" id="KW-0812">Transmembrane</keyword>
<accession>A0A258FEQ4</accession>
<dbReference type="AlphaFoldDB" id="A0A258FEQ4"/>
<feature type="transmembrane region" description="Helical" evidence="1">
    <location>
        <begin position="203"/>
        <end position="221"/>
    </location>
</feature>
<keyword evidence="1" id="KW-1133">Transmembrane helix</keyword>
<feature type="transmembrane region" description="Helical" evidence="1">
    <location>
        <begin position="241"/>
        <end position="259"/>
    </location>
</feature>
<dbReference type="Proteomes" id="UP000215595">
    <property type="component" value="Unassembled WGS sequence"/>
</dbReference>
<gene>
    <name evidence="2" type="ORF">B7Z01_14190</name>
</gene>
<evidence type="ECO:0000313" key="2">
    <source>
        <dbReference type="EMBL" id="OYX30538.1"/>
    </source>
</evidence>
<feature type="transmembrane region" description="Helical" evidence="1">
    <location>
        <begin position="95"/>
        <end position="114"/>
    </location>
</feature>
<feature type="transmembrane region" description="Helical" evidence="1">
    <location>
        <begin position="336"/>
        <end position="363"/>
    </location>
</feature>
<organism evidence="2 3">
    <name type="scientific">Brevundimonas subvibrioides</name>
    <dbReference type="NCBI Taxonomy" id="74313"/>
    <lineage>
        <taxon>Bacteria</taxon>
        <taxon>Pseudomonadati</taxon>
        <taxon>Pseudomonadota</taxon>
        <taxon>Alphaproteobacteria</taxon>
        <taxon>Caulobacterales</taxon>
        <taxon>Caulobacteraceae</taxon>
        <taxon>Brevundimonas</taxon>
    </lineage>
</organism>
<proteinExistence type="predicted"/>
<evidence type="ECO:0000313" key="3">
    <source>
        <dbReference type="Proteomes" id="UP000215595"/>
    </source>
</evidence>
<feature type="transmembrane region" description="Helical" evidence="1">
    <location>
        <begin position="279"/>
        <end position="297"/>
    </location>
</feature>
<name>A0A258FEQ4_9CAUL</name>
<reference evidence="2 3" key="1">
    <citation type="submission" date="2017-03" db="EMBL/GenBank/DDBJ databases">
        <title>Lifting the veil on microbial sulfur biogeochemistry in mining wastewaters.</title>
        <authorList>
            <person name="Kantor R.S."/>
            <person name="Colenbrander Nelson T."/>
            <person name="Marshall S."/>
            <person name="Bennett D."/>
            <person name="Apte S."/>
            <person name="Camacho D."/>
            <person name="Thomas B.C."/>
            <person name="Warren L.A."/>
            <person name="Banfield J.F."/>
        </authorList>
    </citation>
    <scope>NUCLEOTIDE SEQUENCE [LARGE SCALE GENOMIC DNA]</scope>
    <source>
        <strain evidence="2">32-69-9</strain>
    </source>
</reference>
<keyword evidence="1" id="KW-0472">Membrane</keyword>
<feature type="transmembrane region" description="Helical" evidence="1">
    <location>
        <begin position="126"/>
        <end position="148"/>
    </location>
</feature>
<dbReference type="EMBL" id="NCEB01000042">
    <property type="protein sequence ID" value="OYX30538.1"/>
    <property type="molecule type" value="Genomic_DNA"/>
</dbReference>
<comment type="caution">
    <text evidence="2">The sequence shown here is derived from an EMBL/GenBank/DDBJ whole genome shotgun (WGS) entry which is preliminary data.</text>
</comment>
<evidence type="ECO:0008006" key="4">
    <source>
        <dbReference type="Google" id="ProtNLM"/>
    </source>
</evidence>
<protein>
    <recommendedName>
        <fullName evidence="4">Transmembrane protein</fullName>
    </recommendedName>
</protein>
<sequence length="372" mass="40208">MTTKSEAIIDRYLEAVAAQLSPETRDDITAELRELILSRLDAREEELGRAPTEAEVEAVLKEIGHPLVVAARYRPGPDSLIGPELFPWWLYGVKAGALVLLAIHAISLFITLISGPRDAGQAIGQAFHSFFGSGLTLIGALTLAGAIMEHYRIRPRWMTEWRAKDLSAFGLSDPMTWGATAGEAVKTRGPALRPVRVSGPSPAGESVFALVGLGLFVGWWLGLLNFPGLQALTLGGETATITPAPIWGVLFAPILFYALAQMGEELFKLTNPGAPRIRALMRIGIAVAGLWLTWTIFQAGHWFTLSADDETGRVVGDWALLNIDRMRTLGDGPRDVAGIALTLSVVFTWVAAIGAVSMVYSIFANAWRAVRP</sequence>
<evidence type="ECO:0000256" key="1">
    <source>
        <dbReference type="SAM" id="Phobius"/>
    </source>
</evidence>